<reference evidence="6 7" key="1">
    <citation type="journal article" date="2016" name="Nat. Commun.">
        <title>Thousands of microbial genomes shed light on interconnected biogeochemical processes in an aquifer system.</title>
        <authorList>
            <person name="Anantharaman K."/>
            <person name="Brown C.T."/>
            <person name="Hug L.A."/>
            <person name="Sharon I."/>
            <person name="Castelle C.J."/>
            <person name="Probst A.J."/>
            <person name="Thomas B.C."/>
            <person name="Singh A."/>
            <person name="Wilkins M.J."/>
            <person name="Karaoz U."/>
            <person name="Brodie E.L."/>
            <person name="Williams K.H."/>
            <person name="Hubbard S.S."/>
            <person name="Banfield J.F."/>
        </authorList>
    </citation>
    <scope>NUCLEOTIDE SEQUENCE [LARGE SCALE GENOMIC DNA]</scope>
</reference>
<protein>
    <recommendedName>
        <fullName evidence="1">DNA-directed DNA polymerase</fullName>
        <ecNumber evidence="1">2.7.7.7</ecNumber>
    </recommendedName>
</protein>
<dbReference type="STRING" id="1817772.A2527_06360"/>
<dbReference type="PANTHER" id="PTHR30231:SF41">
    <property type="entry name" value="DNA POLYMERASE III SUBUNIT EPSILON"/>
    <property type="match status" value="1"/>
</dbReference>
<dbReference type="InterPro" id="IPR012337">
    <property type="entry name" value="RNaseH-like_sf"/>
</dbReference>
<dbReference type="Pfam" id="PF00929">
    <property type="entry name" value="RNase_T"/>
    <property type="match status" value="1"/>
</dbReference>
<dbReference type="GO" id="GO:0005829">
    <property type="term" value="C:cytosol"/>
    <property type="evidence" value="ECO:0007669"/>
    <property type="project" value="TreeGrafter"/>
</dbReference>
<dbReference type="Proteomes" id="UP000178449">
    <property type="component" value="Unassembled WGS sequence"/>
</dbReference>
<dbReference type="GO" id="GO:0045004">
    <property type="term" value="P:DNA replication proofreading"/>
    <property type="evidence" value="ECO:0007669"/>
    <property type="project" value="TreeGrafter"/>
</dbReference>
<evidence type="ECO:0000256" key="1">
    <source>
        <dbReference type="ARBA" id="ARBA00012417"/>
    </source>
</evidence>
<comment type="caution">
    <text evidence="6">The sequence shown here is derived from an EMBL/GenBank/DDBJ whole genome shotgun (WGS) entry which is preliminary data.</text>
</comment>
<evidence type="ECO:0000256" key="4">
    <source>
        <dbReference type="ARBA" id="ARBA00049244"/>
    </source>
</evidence>
<dbReference type="CDD" id="cd06127">
    <property type="entry name" value="DEDDh"/>
    <property type="match status" value="1"/>
</dbReference>
<evidence type="ECO:0000256" key="2">
    <source>
        <dbReference type="ARBA" id="ARBA00025483"/>
    </source>
</evidence>
<dbReference type="GO" id="GO:0003887">
    <property type="term" value="F:DNA-directed DNA polymerase activity"/>
    <property type="evidence" value="ECO:0007669"/>
    <property type="project" value="UniProtKB-EC"/>
</dbReference>
<dbReference type="SUPFAM" id="SSF53098">
    <property type="entry name" value="Ribonuclease H-like"/>
    <property type="match status" value="1"/>
</dbReference>
<dbReference type="EC" id="2.7.7.7" evidence="1"/>
<feature type="domain" description="Exonuclease" evidence="5">
    <location>
        <begin position="135"/>
        <end position="302"/>
    </location>
</feature>
<gene>
    <name evidence="6" type="ORF">A2527_06360</name>
</gene>
<dbReference type="InterPro" id="IPR036397">
    <property type="entry name" value="RNaseH_sf"/>
</dbReference>
<dbReference type="SMART" id="SM00479">
    <property type="entry name" value="EXOIII"/>
    <property type="match status" value="1"/>
</dbReference>
<dbReference type="NCBIfam" id="TIGR00573">
    <property type="entry name" value="dnaq"/>
    <property type="match status" value="1"/>
</dbReference>
<organism evidence="6 7">
    <name type="scientific">Candidatus Lambdaproteobacteria bacterium RIFOXYD2_FULL_50_16</name>
    <dbReference type="NCBI Taxonomy" id="1817772"/>
    <lineage>
        <taxon>Bacteria</taxon>
        <taxon>Pseudomonadati</taxon>
        <taxon>Pseudomonadota</taxon>
        <taxon>Candidatus Lambdaproteobacteria</taxon>
    </lineage>
</organism>
<dbReference type="InterPro" id="IPR006054">
    <property type="entry name" value="DnaQ"/>
</dbReference>
<name>A0A1F6GA40_9PROT</name>
<proteinExistence type="predicted"/>
<sequence length="345" mass="38705">MREFFHKAICFLILDTNIAFSCARIGPVSGSKPGEKGARQFALLLLAFEDKHLQPKWETPAVTGLTLIDSIFQLLFRYDQPLSETQIGKFLGLKHGEPDFALLAKDRRFVQAEPQFWAATPLPKLMKDSALSEVEFVITDIETTGSIKGVDRIIDLAAIRVKGGKVLGEFDQLVNPQKHISRHIAELTGISNKDVEGAPLIEEVMPKFVEFAKDAVFVAHNAPFDFYFVNAEINRLGLTPSSAPVPVCTFAIAKKLLPQLHACGVTGLSRHFNLTMDDRHRAMPDVVATKFFLNRFIEDLQAQGVVSLFGLIQFQKDRLTRDQIQKRIKRQELKGKRHPRSRSSA</sequence>
<comment type="catalytic activity">
    <reaction evidence="4">
        <text>DNA(n) + a 2'-deoxyribonucleoside 5'-triphosphate = DNA(n+1) + diphosphate</text>
        <dbReference type="Rhea" id="RHEA:22508"/>
        <dbReference type="Rhea" id="RHEA-COMP:17339"/>
        <dbReference type="Rhea" id="RHEA-COMP:17340"/>
        <dbReference type="ChEBI" id="CHEBI:33019"/>
        <dbReference type="ChEBI" id="CHEBI:61560"/>
        <dbReference type="ChEBI" id="CHEBI:173112"/>
        <dbReference type="EC" id="2.7.7.7"/>
    </reaction>
</comment>
<dbReference type="EMBL" id="MFNE01000030">
    <property type="protein sequence ID" value="OGG94959.1"/>
    <property type="molecule type" value="Genomic_DNA"/>
</dbReference>
<evidence type="ECO:0000313" key="6">
    <source>
        <dbReference type="EMBL" id="OGG94959.1"/>
    </source>
</evidence>
<dbReference type="PANTHER" id="PTHR30231">
    <property type="entry name" value="DNA POLYMERASE III SUBUNIT EPSILON"/>
    <property type="match status" value="1"/>
</dbReference>
<evidence type="ECO:0000313" key="7">
    <source>
        <dbReference type="Proteomes" id="UP000178449"/>
    </source>
</evidence>
<evidence type="ECO:0000256" key="3">
    <source>
        <dbReference type="ARBA" id="ARBA00026073"/>
    </source>
</evidence>
<dbReference type="GO" id="GO:0008408">
    <property type="term" value="F:3'-5' exonuclease activity"/>
    <property type="evidence" value="ECO:0007669"/>
    <property type="project" value="TreeGrafter"/>
</dbReference>
<accession>A0A1F6GA40</accession>
<dbReference type="InterPro" id="IPR013520">
    <property type="entry name" value="Ribonucl_H"/>
</dbReference>
<comment type="function">
    <text evidence="2">DNA polymerase III is a complex, multichain enzyme responsible for most of the replicative synthesis in bacteria. The epsilon subunit contain the editing function and is a proofreading 3'-5' exonuclease.</text>
</comment>
<evidence type="ECO:0000259" key="5">
    <source>
        <dbReference type="SMART" id="SM00479"/>
    </source>
</evidence>
<dbReference type="GO" id="GO:0003677">
    <property type="term" value="F:DNA binding"/>
    <property type="evidence" value="ECO:0007669"/>
    <property type="project" value="InterPro"/>
</dbReference>
<comment type="subunit">
    <text evidence="3">DNA polymerase III contains a core (composed of alpha, epsilon and theta chains) that associates with a tau subunit. This core dimerizes to form the POLIII' complex. PolIII' associates with the gamma complex (composed of gamma, delta, delta', psi and chi chains) and with the beta chain to form the complete DNA polymerase III complex.</text>
</comment>
<dbReference type="AlphaFoldDB" id="A0A1F6GA40"/>
<dbReference type="Gene3D" id="3.30.420.10">
    <property type="entry name" value="Ribonuclease H-like superfamily/Ribonuclease H"/>
    <property type="match status" value="1"/>
</dbReference>
<dbReference type="FunFam" id="3.30.420.10:FF:000045">
    <property type="entry name" value="3'-5' exonuclease DinG"/>
    <property type="match status" value="1"/>
</dbReference>